<proteinExistence type="predicted"/>
<evidence type="ECO:0000259" key="13">
    <source>
        <dbReference type="PROSITE" id="PS51720"/>
    </source>
</evidence>
<comment type="caution">
    <text evidence="14">The sequence shown here is derived from an EMBL/GenBank/DDBJ whole genome shotgun (WGS) entry which is preliminary data.</text>
</comment>
<keyword evidence="12" id="KW-0472">Membrane</keyword>
<evidence type="ECO:0000256" key="5">
    <source>
        <dbReference type="ARBA" id="ARBA00022723"/>
    </source>
</evidence>
<keyword evidence="6" id="KW-0547">Nucleotide-binding</keyword>
<evidence type="ECO:0000256" key="8">
    <source>
        <dbReference type="ARBA" id="ARBA00022842"/>
    </source>
</evidence>
<keyword evidence="15" id="KW-1185">Reference proteome</keyword>
<name>A0ABT6F0U1_9SYNE</name>
<keyword evidence="10" id="KW-1133">Transmembrane helix</keyword>
<evidence type="ECO:0000256" key="10">
    <source>
        <dbReference type="ARBA" id="ARBA00022989"/>
    </source>
</evidence>
<dbReference type="EMBL" id="JAKKUT010000002">
    <property type="protein sequence ID" value="MDG2991473.1"/>
    <property type="molecule type" value="Genomic_DNA"/>
</dbReference>
<comment type="subcellular location">
    <subcellularLocation>
        <location evidence="2">Membrane</location>
        <topology evidence="2">Single-pass membrane protein</topology>
    </subcellularLocation>
</comment>
<evidence type="ECO:0000256" key="1">
    <source>
        <dbReference type="ARBA" id="ARBA00001946"/>
    </source>
</evidence>
<keyword evidence="8" id="KW-0460">Magnesium</keyword>
<dbReference type="InterPro" id="IPR027417">
    <property type="entry name" value="P-loop_NTPase"/>
</dbReference>
<dbReference type="Proteomes" id="UP001154265">
    <property type="component" value="Unassembled WGS sequence"/>
</dbReference>
<dbReference type="Gene3D" id="3.40.50.300">
    <property type="entry name" value="P-loop containing nucleotide triphosphate hydrolases"/>
    <property type="match status" value="1"/>
</dbReference>
<gene>
    <name evidence="14" type="ORF">L3556_11110</name>
</gene>
<keyword evidence="11" id="KW-0342">GTP-binding</keyword>
<evidence type="ECO:0000256" key="6">
    <source>
        <dbReference type="ARBA" id="ARBA00022741"/>
    </source>
</evidence>
<evidence type="ECO:0000256" key="12">
    <source>
        <dbReference type="ARBA" id="ARBA00023136"/>
    </source>
</evidence>
<dbReference type="InterPro" id="IPR045058">
    <property type="entry name" value="GIMA/IAN/Toc"/>
</dbReference>
<keyword evidence="4" id="KW-0812">Transmembrane</keyword>
<evidence type="ECO:0000256" key="7">
    <source>
        <dbReference type="ARBA" id="ARBA00022801"/>
    </source>
</evidence>
<keyword evidence="7" id="KW-0378">Hydrolase</keyword>
<dbReference type="RefSeq" id="WP_277867339.1">
    <property type="nucleotide sequence ID" value="NZ_JAKKUT010000002.1"/>
</dbReference>
<feature type="domain" description="AIG1-type G" evidence="13">
    <location>
        <begin position="22"/>
        <end position="232"/>
    </location>
</feature>
<evidence type="ECO:0000256" key="4">
    <source>
        <dbReference type="ARBA" id="ARBA00022692"/>
    </source>
</evidence>
<evidence type="ECO:0000313" key="15">
    <source>
        <dbReference type="Proteomes" id="UP001154265"/>
    </source>
</evidence>
<evidence type="ECO:0000256" key="11">
    <source>
        <dbReference type="ARBA" id="ARBA00023134"/>
    </source>
</evidence>
<comment type="cofactor">
    <cofactor evidence="1">
        <name>Mg(2+)</name>
        <dbReference type="ChEBI" id="CHEBI:18420"/>
    </cofactor>
</comment>
<dbReference type="Pfam" id="PF04548">
    <property type="entry name" value="AIG1"/>
    <property type="match status" value="1"/>
</dbReference>
<keyword evidence="5" id="KW-0479">Metal-binding</keyword>
<dbReference type="PROSITE" id="PS51720">
    <property type="entry name" value="G_AIG1"/>
    <property type="match status" value="1"/>
</dbReference>
<organism evidence="14 15">
    <name type="scientific">Candidatus Synechococcus calcipolaris G9</name>
    <dbReference type="NCBI Taxonomy" id="1497997"/>
    <lineage>
        <taxon>Bacteria</taxon>
        <taxon>Bacillati</taxon>
        <taxon>Cyanobacteriota</taxon>
        <taxon>Cyanophyceae</taxon>
        <taxon>Synechococcales</taxon>
        <taxon>Synechococcaceae</taxon>
        <taxon>Synechococcus</taxon>
    </lineage>
</organism>
<dbReference type="PANTHER" id="PTHR10903">
    <property type="entry name" value="GTPASE, IMAP FAMILY MEMBER-RELATED"/>
    <property type="match status" value="1"/>
</dbReference>
<dbReference type="NCBIfam" id="TIGR00231">
    <property type="entry name" value="small_GTP"/>
    <property type="match status" value="1"/>
</dbReference>
<keyword evidence="3" id="KW-0813">Transport</keyword>
<evidence type="ECO:0000256" key="3">
    <source>
        <dbReference type="ARBA" id="ARBA00022448"/>
    </source>
</evidence>
<reference evidence="14" key="2">
    <citation type="submission" date="2022-01" db="EMBL/GenBank/DDBJ databases">
        <authorList>
            <person name="Zivanovic Y."/>
            <person name="Moreira D."/>
            <person name="Lopez-Garcia P."/>
        </authorList>
    </citation>
    <scope>NUCLEOTIDE SEQUENCE</scope>
    <source>
        <strain evidence="14">G9</strain>
    </source>
</reference>
<evidence type="ECO:0000313" key="14">
    <source>
        <dbReference type="EMBL" id="MDG2991473.1"/>
    </source>
</evidence>
<keyword evidence="9" id="KW-0653">Protein transport</keyword>
<accession>A0ABT6F0U1</accession>
<sequence length="280" mass="31864">MMNIDSIEFLEKLKEKLTERHENEFTFLILGKTGVGKSSTINSLMGQNIAPVGDFEPTTMTVEKYTTEMSGINCNIIDTPGLCDDLPEHGNDEKYLEMVRSSVKKVDSLWFVTKLKDKIGFADKRVIQLISNVFGQDIWKQAIIILTYSWDVSDEEKFKEGYKIRTRLIKEEVKKYTNDEIASGIPSVAVDNTNTLTPDGKNWLGELYTEVFLRMSENGAIPFLMATVNRINPVEPSKSETVKYIYLDKNQEEKVKKKSKNLLEQVAKFAGVIIKGFFGF</sequence>
<dbReference type="PANTHER" id="PTHR10903:SF135">
    <property type="entry name" value="TRANSLOCASE OF CHLOROPLAST 120, CHLOROPLASTIC-RELATED"/>
    <property type="match status" value="1"/>
</dbReference>
<evidence type="ECO:0000256" key="9">
    <source>
        <dbReference type="ARBA" id="ARBA00022927"/>
    </source>
</evidence>
<dbReference type="SUPFAM" id="SSF52540">
    <property type="entry name" value="P-loop containing nucleoside triphosphate hydrolases"/>
    <property type="match status" value="1"/>
</dbReference>
<protein>
    <submittedName>
        <fullName evidence="14">50S ribosome-binding GTPase</fullName>
    </submittedName>
</protein>
<dbReference type="InterPro" id="IPR006703">
    <property type="entry name" value="G_AIG1"/>
</dbReference>
<dbReference type="InterPro" id="IPR005225">
    <property type="entry name" value="Small_GTP-bd"/>
</dbReference>
<reference evidence="14" key="1">
    <citation type="journal article" date="2022" name="Genome Biol. Evol.">
        <title>A New Gene Family Diagnostic for Intracellular Biomineralization of Amorphous Ca Carbonates by Cyanobacteria.</title>
        <authorList>
            <person name="Benzerara K."/>
            <person name="Duprat E."/>
            <person name="Bitard-Feildel T."/>
            <person name="Caumes G."/>
            <person name="Cassier-Chauvat C."/>
            <person name="Chauvat F."/>
            <person name="Dezi M."/>
            <person name="Diop S.I."/>
            <person name="Gaschignard G."/>
            <person name="Gorgen S."/>
            <person name="Gugger M."/>
            <person name="Lopez-Garcia P."/>
            <person name="Millet M."/>
            <person name="Skouri-Panet F."/>
            <person name="Moreira D."/>
            <person name="Callebaut I."/>
        </authorList>
    </citation>
    <scope>NUCLEOTIDE SEQUENCE</scope>
    <source>
        <strain evidence="14">G9</strain>
    </source>
</reference>
<evidence type="ECO:0000256" key="2">
    <source>
        <dbReference type="ARBA" id="ARBA00004167"/>
    </source>
</evidence>